<dbReference type="Pfam" id="PF02210">
    <property type="entry name" value="Laminin_G_2"/>
    <property type="match status" value="1"/>
</dbReference>
<dbReference type="Gene3D" id="2.60.120.200">
    <property type="match status" value="1"/>
</dbReference>
<sequence length="130" mass="13811">MLDLGTSPVLLTTSMGSTSRSPSLADDRWHRLDIMWGNERAEMVVDTCNGGEGCHVGAALAAGVGGLKVMAPLQVGGMAHAPPRHLDHGWPAPIASSAFHGCIRNLRVNGEVRNSTTITGKTKKMNLKRQ</sequence>
<keyword evidence="4" id="KW-1185">Reference proteome</keyword>
<dbReference type="CDD" id="cd00110">
    <property type="entry name" value="LamG"/>
    <property type="match status" value="1"/>
</dbReference>
<evidence type="ECO:0000256" key="1">
    <source>
        <dbReference type="PROSITE-ProRule" id="PRU00122"/>
    </source>
</evidence>
<dbReference type="InterPro" id="IPR013320">
    <property type="entry name" value="ConA-like_dom_sf"/>
</dbReference>
<evidence type="ECO:0000313" key="3">
    <source>
        <dbReference type="EMBL" id="MPC80186.1"/>
    </source>
</evidence>
<comment type="caution">
    <text evidence="3">The sequence shown here is derived from an EMBL/GenBank/DDBJ whole genome shotgun (WGS) entry which is preliminary data.</text>
</comment>
<dbReference type="AlphaFoldDB" id="A0A5B7IDZ8"/>
<dbReference type="SUPFAM" id="SSF49899">
    <property type="entry name" value="Concanavalin A-like lectins/glucanases"/>
    <property type="match status" value="1"/>
</dbReference>
<accession>A0A5B7IDZ8</accession>
<dbReference type="InterPro" id="IPR001791">
    <property type="entry name" value="Laminin_G"/>
</dbReference>
<dbReference type="OrthoDB" id="6252479at2759"/>
<dbReference type="PROSITE" id="PS50025">
    <property type="entry name" value="LAM_G_DOMAIN"/>
    <property type="match status" value="1"/>
</dbReference>
<name>A0A5B7IDZ8_PORTR</name>
<reference evidence="3 4" key="1">
    <citation type="submission" date="2019-05" db="EMBL/GenBank/DDBJ databases">
        <title>Another draft genome of Portunus trituberculatus and its Hox gene families provides insights of decapod evolution.</title>
        <authorList>
            <person name="Jeong J.-H."/>
            <person name="Song I."/>
            <person name="Kim S."/>
            <person name="Choi T."/>
            <person name="Kim D."/>
            <person name="Ryu S."/>
            <person name="Kim W."/>
        </authorList>
    </citation>
    <scope>NUCLEOTIDE SEQUENCE [LARGE SCALE GENOMIC DNA]</scope>
    <source>
        <tissue evidence="3">Muscle</tissue>
    </source>
</reference>
<evidence type="ECO:0000259" key="2">
    <source>
        <dbReference type="PROSITE" id="PS50025"/>
    </source>
</evidence>
<gene>
    <name evidence="3" type="primary">CadN2_31</name>
    <name evidence="3" type="ORF">E2C01_074757</name>
</gene>
<dbReference type="Proteomes" id="UP000324222">
    <property type="component" value="Unassembled WGS sequence"/>
</dbReference>
<protein>
    <submittedName>
        <fullName evidence="3">Putative neural-cadherin 2</fullName>
    </submittedName>
</protein>
<proteinExistence type="predicted"/>
<evidence type="ECO:0000313" key="4">
    <source>
        <dbReference type="Proteomes" id="UP000324222"/>
    </source>
</evidence>
<feature type="domain" description="Laminin G" evidence="2">
    <location>
        <begin position="1"/>
        <end position="130"/>
    </location>
</feature>
<organism evidence="3 4">
    <name type="scientific">Portunus trituberculatus</name>
    <name type="common">Swimming crab</name>
    <name type="synonym">Neptunus trituberculatus</name>
    <dbReference type="NCBI Taxonomy" id="210409"/>
    <lineage>
        <taxon>Eukaryota</taxon>
        <taxon>Metazoa</taxon>
        <taxon>Ecdysozoa</taxon>
        <taxon>Arthropoda</taxon>
        <taxon>Crustacea</taxon>
        <taxon>Multicrustacea</taxon>
        <taxon>Malacostraca</taxon>
        <taxon>Eumalacostraca</taxon>
        <taxon>Eucarida</taxon>
        <taxon>Decapoda</taxon>
        <taxon>Pleocyemata</taxon>
        <taxon>Brachyura</taxon>
        <taxon>Eubrachyura</taxon>
        <taxon>Portunoidea</taxon>
        <taxon>Portunidae</taxon>
        <taxon>Portuninae</taxon>
        <taxon>Portunus</taxon>
    </lineage>
</organism>
<dbReference type="EMBL" id="VSRR010053302">
    <property type="protein sequence ID" value="MPC80186.1"/>
    <property type="molecule type" value="Genomic_DNA"/>
</dbReference>
<comment type="caution">
    <text evidence="1">Lacks conserved residue(s) required for the propagation of feature annotation.</text>
</comment>